<keyword evidence="1" id="KW-1133">Transmembrane helix</keyword>
<name>A0A9X4QPA9_9BACL</name>
<dbReference type="Proteomes" id="UP001153387">
    <property type="component" value="Unassembled WGS sequence"/>
</dbReference>
<organism evidence="2 3">
    <name type="scientific">Cohnella ginsengisoli</name>
    <dbReference type="NCBI Taxonomy" id="425004"/>
    <lineage>
        <taxon>Bacteria</taxon>
        <taxon>Bacillati</taxon>
        <taxon>Bacillota</taxon>
        <taxon>Bacilli</taxon>
        <taxon>Bacillales</taxon>
        <taxon>Paenibacillaceae</taxon>
        <taxon>Cohnella</taxon>
    </lineage>
</organism>
<keyword evidence="3" id="KW-1185">Reference proteome</keyword>
<proteinExistence type="predicted"/>
<protein>
    <submittedName>
        <fullName evidence="2">Uncharacterized protein</fullName>
    </submittedName>
</protein>
<evidence type="ECO:0000313" key="2">
    <source>
        <dbReference type="EMBL" id="MDG0792530.1"/>
    </source>
</evidence>
<dbReference type="AlphaFoldDB" id="A0A9X4QPA9"/>
<feature type="transmembrane region" description="Helical" evidence="1">
    <location>
        <begin position="6"/>
        <end position="24"/>
    </location>
</feature>
<evidence type="ECO:0000313" key="3">
    <source>
        <dbReference type="Proteomes" id="UP001153387"/>
    </source>
</evidence>
<keyword evidence="1" id="KW-0472">Membrane</keyword>
<evidence type="ECO:0000256" key="1">
    <source>
        <dbReference type="SAM" id="Phobius"/>
    </source>
</evidence>
<sequence length="115" mass="13014">MFPHEVSVVSVADALVFGVVHAFAKRQYRMQRHRRIDANVVHPAVDLGVDPLPHLFMPAGMRDDAVRLRDAVEGHPDAPVPTRPAPFEVVVLVLAVFLAQRQRLSYHSVQMFDRR</sequence>
<keyword evidence="1" id="KW-0812">Transmembrane</keyword>
<dbReference type="EMBL" id="JAPDHZ010000003">
    <property type="protein sequence ID" value="MDG0792530.1"/>
    <property type="molecule type" value="Genomic_DNA"/>
</dbReference>
<accession>A0A9X4QPA9</accession>
<gene>
    <name evidence="2" type="ORF">OMP38_17855</name>
</gene>
<reference evidence="2 3" key="1">
    <citation type="submission" date="2022-10" db="EMBL/GenBank/DDBJ databases">
        <title>Comparative genomic analysis of Cohnella hashimotonis sp. nov., isolated from the International Space Station.</title>
        <authorList>
            <person name="Simpson A."/>
            <person name="Venkateswaran K."/>
        </authorList>
    </citation>
    <scope>NUCLEOTIDE SEQUENCE [LARGE SCALE GENOMIC DNA]</scope>
    <source>
        <strain evidence="2 3">DSM 18997</strain>
    </source>
</reference>
<comment type="caution">
    <text evidence="2">The sequence shown here is derived from an EMBL/GenBank/DDBJ whole genome shotgun (WGS) entry which is preliminary data.</text>
</comment>